<name>A0ABU4Y890_9HYPH</name>
<evidence type="ECO:0000256" key="4">
    <source>
        <dbReference type="ARBA" id="ARBA00023172"/>
    </source>
</evidence>
<dbReference type="EMBL" id="JAVIIW010000070">
    <property type="protein sequence ID" value="MDX8483152.1"/>
    <property type="molecule type" value="Genomic_DNA"/>
</dbReference>
<dbReference type="RefSeq" id="WP_320291261.1">
    <property type="nucleotide sequence ID" value="NZ_JAVIIW010000070.1"/>
</dbReference>
<dbReference type="InterPro" id="IPR010998">
    <property type="entry name" value="Integrase_recombinase_N"/>
</dbReference>
<dbReference type="InterPro" id="IPR013762">
    <property type="entry name" value="Integrase-like_cat_sf"/>
</dbReference>
<keyword evidence="4" id="KW-0233">DNA recombination</keyword>
<protein>
    <submittedName>
        <fullName evidence="7">Integrase family protein</fullName>
    </submittedName>
</protein>
<dbReference type="PANTHER" id="PTHR30629">
    <property type="entry name" value="PROPHAGE INTEGRASE"/>
    <property type="match status" value="1"/>
</dbReference>
<dbReference type="InterPro" id="IPR011010">
    <property type="entry name" value="DNA_brk_join_enz"/>
</dbReference>
<gene>
    <name evidence="7" type="ORF">RFN28_32575</name>
</gene>
<keyword evidence="8" id="KW-1185">Reference proteome</keyword>
<dbReference type="Pfam" id="PF13356">
    <property type="entry name" value="Arm-DNA-bind_3"/>
    <property type="match status" value="1"/>
</dbReference>
<evidence type="ECO:0000259" key="6">
    <source>
        <dbReference type="PROSITE" id="PS51898"/>
    </source>
</evidence>
<evidence type="ECO:0000256" key="3">
    <source>
        <dbReference type="ARBA" id="ARBA00023125"/>
    </source>
</evidence>
<evidence type="ECO:0000256" key="1">
    <source>
        <dbReference type="ARBA" id="ARBA00008857"/>
    </source>
</evidence>
<evidence type="ECO:0000256" key="5">
    <source>
        <dbReference type="SAM" id="MobiDB-lite"/>
    </source>
</evidence>
<evidence type="ECO:0000313" key="8">
    <source>
        <dbReference type="Proteomes" id="UP001287059"/>
    </source>
</evidence>
<dbReference type="Gene3D" id="3.30.160.390">
    <property type="entry name" value="Integrase, DNA-binding domain"/>
    <property type="match status" value="1"/>
</dbReference>
<evidence type="ECO:0000256" key="2">
    <source>
        <dbReference type="ARBA" id="ARBA00022908"/>
    </source>
</evidence>
<keyword evidence="3" id="KW-0238">DNA-binding</keyword>
<dbReference type="SUPFAM" id="SSF56349">
    <property type="entry name" value="DNA breaking-rejoining enzymes"/>
    <property type="match status" value="1"/>
</dbReference>
<dbReference type="Proteomes" id="UP001287059">
    <property type="component" value="Unassembled WGS sequence"/>
</dbReference>
<feature type="region of interest" description="Disordered" evidence="5">
    <location>
        <begin position="1"/>
        <end position="21"/>
    </location>
</feature>
<dbReference type="PANTHER" id="PTHR30629:SF2">
    <property type="entry name" value="PROPHAGE INTEGRASE INTS-RELATED"/>
    <property type="match status" value="1"/>
</dbReference>
<keyword evidence="2" id="KW-0229">DNA integration</keyword>
<dbReference type="InterPro" id="IPR038488">
    <property type="entry name" value="Integrase_DNA-bd_sf"/>
</dbReference>
<sequence>MATRKPVSPPEPKAGSITTKSRKLTKTVVDGLEPADELYRVYDSELKGFAIQVSKDGTKRWQIEYRPHPGGRGTPKRRMTLEADTKLTPDEARKMAKALFARISNGEDPAADKQAKRSEKTISDLIGLYEEEGGKILRGRRLGQPMKPRYKAWLVNRLRHHVQPLLGSKRITEVTTADIERMVKDITSGKTAKDEKAGPRRRIIVRGGEGAARKVARDLSSLFSFAIHKGLTSKNPVETAAINKVDGRRERYLSLEEVQRLGKALDDMQAEGLNPKAADIVRLWALTGCRRDEIAGLKWSEVRLD</sequence>
<dbReference type="Gene3D" id="1.10.443.10">
    <property type="entry name" value="Intergrase catalytic core"/>
    <property type="match status" value="1"/>
</dbReference>
<comment type="similarity">
    <text evidence="1">Belongs to the 'phage' integrase family.</text>
</comment>
<comment type="caution">
    <text evidence="7">The sequence shown here is derived from an EMBL/GenBank/DDBJ whole genome shotgun (WGS) entry which is preliminary data.</text>
</comment>
<feature type="domain" description="Tyr recombinase" evidence="6">
    <location>
        <begin position="248"/>
        <end position="305"/>
    </location>
</feature>
<dbReference type="InterPro" id="IPR050808">
    <property type="entry name" value="Phage_Integrase"/>
</dbReference>
<dbReference type="InterPro" id="IPR002104">
    <property type="entry name" value="Integrase_catalytic"/>
</dbReference>
<dbReference type="PROSITE" id="PS51898">
    <property type="entry name" value="TYR_RECOMBINASE"/>
    <property type="match status" value="1"/>
</dbReference>
<organism evidence="7 8">
    <name type="scientific">Mesorhizobium album</name>
    <dbReference type="NCBI Taxonomy" id="3072314"/>
    <lineage>
        <taxon>Bacteria</taxon>
        <taxon>Pseudomonadati</taxon>
        <taxon>Pseudomonadota</taxon>
        <taxon>Alphaproteobacteria</taxon>
        <taxon>Hyphomicrobiales</taxon>
        <taxon>Phyllobacteriaceae</taxon>
        <taxon>Mesorhizobium</taxon>
    </lineage>
</organism>
<reference evidence="7 8" key="1">
    <citation type="submission" date="2023-08" db="EMBL/GenBank/DDBJ databases">
        <title>Implementing the SeqCode for naming new Mesorhizobium species isolated from Vachellia karroo root nodules.</title>
        <authorList>
            <person name="Van Lill M."/>
        </authorList>
    </citation>
    <scope>NUCLEOTIDE SEQUENCE [LARGE SCALE GENOMIC DNA]</scope>
    <source>
        <strain evidence="7 8">VK24D</strain>
    </source>
</reference>
<evidence type="ECO:0000313" key="7">
    <source>
        <dbReference type="EMBL" id="MDX8483152.1"/>
    </source>
</evidence>
<dbReference type="InterPro" id="IPR025166">
    <property type="entry name" value="Integrase_DNA_bind_dom"/>
</dbReference>
<dbReference type="Gene3D" id="1.10.150.130">
    <property type="match status" value="1"/>
</dbReference>
<accession>A0ABU4Y890</accession>
<proteinExistence type="inferred from homology"/>